<evidence type="ECO:0000313" key="2">
    <source>
        <dbReference type="EMBL" id="ATS17671.1"/>
    </source>
</evidence>
<dbReference type="GO" id="GO:0042597">
    <property type="term" value="C:periplasmic space"/>
    <property type="evidence" value="ECO:0007669"/>
    <property type="project" value="InterPro"/>
</dbReference>
<reference evidence="3" key="2">
    <citation type="journal article" date="2022" name="Front. Microbiol.">
        <title>Comparative Genomic Analysis Revealed Distinct Molecular Components and Organization of CO2-Concentrating Mechanism in Thermophilic Cyanobacteria.</title>
        <authorList>
            <person name="Tang J."/>
            <person name="Zhou H."/>
            <person name="Yao D."/>
            <person name="Riaz S."/>
            <person name="You D."/>
            <person name="Klepacz-Smolka A."/>
            <person name="Daroch M."/>
        </authorList>
    </citation>
    <scope>NUCLEOTIDE SEQUENCE [LARGE SCALE GENOMIC DNA]</scope>
    <source>
        <strain evidence="3">PCC 6715</strain>
    </source>
</reference>
<accession>A0A2D2PZK8</accession>
<evidence type="ECO:0000313" key="3">
    <source>
        <dbReference type="Proteomes" id="UP000231057"/>
    </source>
</evidence>
<reference evidence="2 3" key="1">
    <citation type="submission" date="2016-11" db="EMBL/GenBank/DDBJ databases">
        <title>Complete genome sequence of thermophilic cyanobacteria strain Synechococcus sp. PCC6715.</title>
        <authorList>
            <person name="Tang J."/>
            <person name="Daroch M."/>
            <person name="Liang Y."/>
            <person name="Jiang D."/>
            <person name="Shah M."/>
        </authorList>
    </citation>
    <scope>NUCLEOTIDE SEQUENCE [LARGE SCALE GENOMIC DNA]</scope>
    <source>
        <strain evidence="2 3">PCC 6715</strain>
    </source>
</reference>
<dbReference type="AlphaFoldDB" id="A0A2D2PZK8"/>
<organism evidence="2 3">
    <name type="scientific">Parathermosynechococcus lividus PCC 6715</name>
    <dbReference type="NCBI Taxonomy" id="1917166"/>
    <lineage>
        <taxon>Bacteria</taxon>
        <taxon>Bacillati</taxon>
        <taxon>Cyanobacteriota</taxon>
        <taxon>Cyanophyceae</taxon>
        <taxon>Acaryochloridales</taxon>
        <taxon>Thermosynechococcaceae</taxon>
        <taxon>Parathermosynechococcus</taxon>
    </lineage>
</organism>
<gene>
    <name evidence="2" type="ORF">BRW62_01710</name>
</gene>
<dbReference type="Gene3D" id="1.20.120.1490">
    <property type="match status" value="1"/>
</dbReference>
<feature type="signal peptide" evidence="1">
    <location>
        <begin position="1"/>
        <end position="25"/>
    </location>
</feature>
<dbReference type="EMBL" id="CP018092">
    <property type="protein sequence ID" value="ATS17671.1"/>
    <property type="molecule type" value="Genomic_DNA"/>
</dbReference>
<dbReference type="OrthoDB" id="565192at2"/>
<evidence type="ECO:0000256" key="1">
    <source>
        <dbReference type="SAM" id="SignalP"/>
    </source>
</evidence>
<protein>
    <recommendedName>
        <fullName evidence="4">Periplasmic heavy metal sensor</fullName>
    </recommendedName>
</protein>
<name>A0A2D2PZK8_PARLV</name>
<dbReference type="Pfam" id="PF07813">
    <property type="entry name" value="LTXXQ"/>
    <property type="match status" value="1"/>
</dbReference>
<dbReference type="RefSeq" id="WP_099797938.1">
    <property type="nucleotide sequence ID" value="NZ_CP018092.1"/>
</dbReference>
<dbReference type="KEGG" id="slw:BRW62_01710"/>
<keyword evidence="1" id="KW-0732">Signal</keyword>
<evidence type="ECO:0008006" key="4">
    <source>
        <dbReference type="Google" id="ProtNLM"/>
    </source>
</evidence>
<proteinExistence type="predicted"/>
<dbReference type="Proteomes" id="UP000231057">
    <property type="component" value="Chromosome"/>
</dbReference>
<sequence>MPLRQQLLLGCATVVLALASVGSNAAPLPKWMERLNLNPQQTQQMQAVERKYSETVRQQQAALNTAEETLEKLMVAGAPTAQLQQQFDQVMRLRETLHRTRFAAAVEVQQILTPAQRQQLSAMNRQRLENLRNSLRQGTMMP</sequence>
<feature type="chain" id="PRO_5013931323" description="Periplasmic heavy metal sensor" evidence="1">
    <location>
        <begin position="26"/>
        <end position="142"/>
    </location>
</feature>
<dbReference type="InterPro" id="IPR012899">
    <property type="entry name" value="LTXXQ"/>
</dbReference>
<keyword evidence="3" id="KW-1185">Reference proteome</keyword>